<accession>A0A6J7WZA9</accession>
<protein>
    <submittedName>
        <fullName evidence="1">Uncharacterized protein</fullName>
    </submittedName>
</protein>
<proteinExistence type="predicted"/>
<reference evidence="1" key="1">
    <citation type="submission" date="2020-05" db="EMBL/GenBank/DDBJ databases">
        <authorList>
            <person name="Chiriac C."/>
            <person name="Salcher M."/>
            <person name="Ghai R."/>
            <person name="Kavagutti S V."/>
        </authorList>
    </citation>
    <scope>NUCLEOTIDE SEQUENCE</scope>
</reference>
<gene>
    <name evidence="1" type="ORF">UFOVP384_33</name>
</gene>
<dbReference type="EMBL" id="LR798320">
    <property type="protein sequence ID" value="CAB5223341.1"/>
    <property type="molecule type" value="Genomic_DNA"/>
</dbReference>
<name>A0A6J7WZA9_9CAUD</name>
<organism evidence="1">
    <name type="scientific">uncultured Caudovirales phage</name>
    <dbReference type="NCBI Taxonomy" id="2100421"/>
    <lineage>
        <taxon>Viruses</taxon>
        <taxon>Duplodnaviria</taxon>
        <taxon>Heunggongvirae</taxon>
        <taxon>Uroviricota</taxon>
        <taxon>Caudoviricetes</taxon>
        <taxon>Peduoviridae</taxon>
        <taxon>Maltschvirus</taxon>
        <taxon>Maltschvirus maltsch</taxon>
    </lineage>
</organism>
<evidence type="ECO:0000313" key="1">
    <source>
        <dbReference type="EMBL" id="CAB5223341.1"/>
    </source>
</evidence>
<sequence length="107" mass="12493">MSNYKNHLNNLQSQLEGLRYFQEERLKLLMLGIDLQIINRDLEDLKGYDETIDEASVLATKAKELFDTAFVRYEAAIIQLDIVRAEAMALCEYTRDLEKQLEAHKEL</sequence>